<dbReference type="NCBIfam" id="TIGR01641">
    <property type="entry name" value="phageSPP1_gp7"/>
    <property type="match status" value="1"/>
</dbReference>
<feature type="domain" description="Phage head morphogenesis" evidence="1">
    <location>
        <begin position="150"/>
        <end position="254"/>
    </location>
</feature>
<dbReference type="OrthoDB" id="8614104at2"/>
<accession>N9L908</accession>
<dbReference type="AlphaFoldDB" id="N9L908"/>
<gene>
    <name evidence="2" type="ORF">F904_02705</name>
</gene>
<dbReference type="PATRIC" id="fig|1217703.3.peg.2627"/>
<organism evidence="2 3">
    <name type="scientific">Acinetobacter dispersus</name>
    <dbReference type="NCBI Taxonomy" id="70348"/>
    <lineage>
        <taxon>Bacteria</taxon>
        <taxon>Pseudomonadati</taxon>
        <taxon>Pseudomonadota</taxon>
        <taxon>Gammaproteobacteria</taxon>
        <taxon>Moraxellales</taxon>
        <taxon>Moraxellaceae</taxon>
        <taxon>Acinetobacter</taxon>
    </lineage>
</organism>
<dbReference type="Pfam" id="PF04233">
    <property type="entry name" value="Phage_Mu_F"/>
    <property type="match status" value="1"/>
</dbReference>
<dbReference type="HOGENOM" id="CLU_066384_0_0_6"/>
<dbReference type="RefSeq" id="WP_005190123.1">
    <property type="nucleotide sequence ID" value="NZ_KB850050.1"/>
</dbReference>
<comment type="caution">
    <text evidence="2">The sequence shown here is derived from an EMBL/GenBank/DDBJ whole genome shotgun (WGS) entry which is preliminary data.</text>
</comment>
<dbReference type="PIRSF" id="PIRSF034565">
    <property type="entry name" value="UCP034565"/>
    <property type="match status" value="1"/>
</dbReference>
<dbReference type="Proteomes" id="UP000013261">
    <property type="component" value="Unassembled WGS sequence"/>
</dbReference>
<dbReference type="EMBL" id="APRL01000013">
    <property type="protein sequence ID" value="ENW92762.1"/>
    <property type="molecule type" value="Genomic_DNA"/>
</dbReference>
<keyword evidence="3" id="KW-1185">Reference proteome</keyword>
<evidence type="ECO:0000313" key="3">
    <source>
        <dbReference type="Proteomes" id="UP000013261"/>
    </source>
</evidence>
<evidence type="ECO:0000259" key="1">
    <source>
        <dbReference type="Pfam" id="PF04233"/>
    </source>
</evidence>
<dbReference type="InterPro" id="IPR006528">
    <property type="entry name" value="Phage_head_morphogenesis_dom"/>
</dbReference>
<proteinExistence type="predicted"/>
<reference evidence="2 3" key="1">
    <citation type="submission" date="2013-02" db="EMBL/GenBank/DDBJ databases">
        <title>The Genome Sequence of Acinetobacter sp. ANC 4105.</title>
        <authorList>
            <consortium name="The Broad Institute Genome Sequencing Platform"/>
            <consortium name="The Broad Institute Genome Sequencing Center for Infectious Disease"/>
            <person name="Cerqueira G."/>
            <person name="Feldgarden M."/>
            <person name="Courvalin P."/>
            <person name="Perichon B."/>
            <person name="Grillot-Courvalin C."/>
            <person name="Clermont D."/>
            <person name="Rocha E."/>
            <person name="Yoon E.-J."/>
            <person name="Nemec A."/>
            <person name="Walker B."/>
            <person name="Young S.K."/>
            <person name="Zeng Q."/>
            <person name="Gargeya S."/>
            <person name="Fitzgerald M."/>
            <person name="Haas B."/>
            <person name="Abouelleil A."/>
            <person name="Alvarado L."/>
            <person name="Arachchi H.M."/>
            <person name="Berlin A.M."/>
            <person name="Chapman S.B."/>
            <person name="Dewar J."/>
            <person name="Goldberg J."/>
            <person name="Griggs A."/>
            <person name="Gujja S."/>
            <person name="Hansen M."/>
            <person name="Howarth C."/>
            <person name="Imamovic A."/>
            <person name="Larimer J."/>
            <person name="McCowan C."/>
            <person name="Murphy C."/>
            <person name="Neiman D."/>
            <person name="Pearson M."/>
            <person name="Priest M."/>
            <person name="Roberts A."/>
            <person name="Saif S."/>
            <person name="Shea T."/>
            <person name="Sisk P."/>
            <person name="Sykes S."/>
            <person name="Wortman J."/>
            <person name="Nusbaum C."/>
            <person name="Birren B."/>
        </authorList>
    </citation>
    <scope>NUCLEOTIDE SEQUENCE [LARGE SCALE GENOMIC DNA]</scope>
    <source>
        <strain evidence="2 3">ANC 4105</strain>
    </source>
</reference>
<dbReference type="eggNOG" id="COG2369">
    <property type="taxonomic scope" value="Bacteria"/>
</dbReference>
<name>N9L908_9GAMM</name>
<evidence type="ECO:0000313" key="2">
    <source>
        <dbReference type="EMBL" id="ENW92762.1"/>
    </source>
</evidence>
<protein>
    <recommendedName>
        <fullName evidence="1">Phage head morphogenesis domain-containing protein</fullName>
    </recommendedName>
</protein>
<dbReference type="InterPro" id="IPR017029">
    <property type="entry name" value="Phage_head_put"/>
</dbReference>
<sequence length="366" mass="41382">MKQQELLDALIRHNVDLYRLSTGALHEILNNFNRISNQNLATLLELLDNLSESELTALSGGKYTTKALKDVRELLNEWFAGLSVSLPETFAISAVPLAVYEASYLTRVYKQKVKVPEGKTLLQQAKKTPFSGGMLVDDLFIKITGDLRQRVEYAIRDGINTGKTTQQIVQTIKGTKKQEYTDGLLDRSRREVNTLVRTARSHIANQTQEAMYKKMDFEWLKVVATLDGKTCLFCAGQDGRVYRSDDPSRPKFPVHPHNRTIYVPVSDQEGKTIGKRPFVADERSVKDIPKDERSGKVGQVDSNVKYKDWFSRQDATLQQSILGKTRYELFKSGKISIDKFSADNGSILSLKELKDLDAKIFKELGL</sequence>